<dbReference type="InterPro" id="IPR019826">
    <property type="entry name" value="Carboxylesterase_B_AS"/>
</dbReference>
<accession>A0A7S7SM60</accession>
<feature type="chain" id="PRO_5033097029" description="Carboxylic ester hydrolase" evidence="3">
    <location>
        <begin position="25"/>
        <end position="533"/>
    </location>
</feature>
<evidence type="ECO:0000256" key="3">
    <source>
        <dbReference type="RuleBase" id="RU361235"/>
    </source>
</evidence>
<keyword evidence="2 3" id="KW-0378">Hydrolase</keyword>
<evidence type="ECO:0000259" key="4">
    <source>
        <dbReference type="Pfam" id="PF00135"/>
    </source>
</evidence>
<keyword evidence="6" id="KW-1185">Reference proteome</keyword>
<dbReference type="EC" id="3.1.1.-" evidence="3"/>
<gene>
    <name evidence="5" type="ORF">IRI77_13535</name>
</gene>
<proteinExistence type="inferred from homology"/>
<dbReference type="SUPFAM" id="SSF53474">
    <property type="entry name" value="alpha/beta-Hydrolases"/>
    <property type="match status" value="1"/>
</dbReference>
<keyword evidence="3" id="KW-0732">Signal</keyword>
<dbReference type="GO" id="GO:0016787">
    <property type="term" value="F:hydrolase activity"/>
    <property type="evidence" value="ECO:0007669"/>
    <property type="project" value="UniProtKB-KW"/>
</dbReference>
<sequence length="533" mass="57552">MKSPQLVILPLLAICAGVLQPAFAADRVKTANGILESTTAPKDGVRSFKGIPFGQPPVGDLRWRPPQPVKNWKGIRKADQFGPRCMQRTGPGGDYWFRSNGMSEDCLYLNVWTSANSSKEKLPVLFYVFGGGFQNGDGSEPRYDGENMASKGMVAVSINYRTNIFGFFAHPELTQESPHHAAGNYGLLDQVAALQWVKQNIAAFGGDPQRITIAGESAGSISVSALMASPLSRDLMAGAIGESGAMISSLPPQPLAAAEQNGARFGTAVGAATLTALRTMTAEQVQEAVSKTQGFRFGATLDGYFLPKPLVAIFEAGEQAKIPLLAGSNTQEQSARFVLGPGEPTPETLANAITKFYGDRADAVQKAYAAKTTEEVYEAARHLASARFISHGTWKWTELQMKSGTKPVYRYLYARVRPPYLGMPGQPPPAAPAGLPAGPQGAVHSAEIQYAMGNLILDKRYTWEPADFEVSKQMQAYFVNFIKTANPNGAGLPNWPAYTSGDNYQIMRIDVESHAEPEAHRNRYLAIDSALAK</sequence>
<evidence type="ECO:0000313" key="6">
    <source>
        <dbReference type="Proteomes" id="UP000593892"/>
    </source>
</evidence>
<dbReference type="Proteomes" id="UP000593892">
    <property type="component" value="Chromosome"/>
</dbReference>
<evidence type="ECO:0000256" key="2">
    <source>
        <dbReference type="ARBA" id="ARBA00022801"/>
    </source>
</evidence>
<evidence type="ECO:0000313" key="5">
    <source>
        <dbReference type="EMBL" id="QOY90922.1"/>
    </source>
</evidence>
<dbReference type="InterPro" id="IPR002018">
    <property type="entry name" value="CarbesteraseB"/>
</dbReference>
<name>A0A7S7SM60_PALFE</name>
<organism evidence="5 6">
    <name type="scientific">Paludibaculum fermentans</name>
    <dbReference type="NCBI Taxonomy" id="1473598"/>
    <lineage>
        <taxon>Bacteria</taxon>
        <taxon>Pseudomonadati</taxon>
        <taxon>Acidobacteriota</taxon>
        <taxon>Terriglobia</taxon>
        <taxon>Bryobacterales</taxon>
        <taxon>Bryobacteraceae</taxon>
        <taxon>Paludibaculum</taxon>
    </lineage>
</organism>
<dbReference type="KEGG" id="pfer:IRI77_13535"/>
<dbReference type="EMBL" id="CP063849">
    <property type="protein sequence ID" value="QOY90922.1"/>
    <property type="molecule type" value="Genomic_DNA"/>
</dbReference>
<protein>
    <recommendedName>
        <fullName evidence="3">Carboxylic ester hydrolase</fullName>
        <ecNumber evidence="3">3.1.1.-</ecNumber>
    </recommendedName>
</protein>
<evidence type="ECO:0000256" key="1">
    <source>
        <dbReference type="ARBA" id="ARBA00005964"/>
    </source>
</evidence>
<dbReference type="AlphaFoldDB" id="A0A7S7SM60"/>
<feature type="signal peptide" evidence="3">
    <location>
        <begin position="1"/>
        <end position="24"/>
    </location>
</feature>
<dbReference type="InterPro" id="IPR029058">
    <property type="entry name" value="AB_hydrolase_fold"/>
</dbReference>
<comment type="similarity">
    <text evidence="1 3">Belongs to the type-B carboxylesterase/lipase family.</text>
</comment>
<dbReference type="Gene3D" id="3.40.50.1820">
    <property type="entry name" value="alpha/beta hydrolase"/>
    <property type="match status" value="1"/>
</dbReference>
<feature type="domain" description="Carboxylesterase type B" evidence="4">
    <location>
        <begin position="28"/>
        <end position="514"/>
    </location>
</feature>
<dbReference type="PANTHER" id="PTHR11559">
    <property type="entry name" value="CARBOXYLESTERASE"/>
    <property type="match status" value="1"/>
</dbReference>
<dbReference type="Pfam" id="PF00135">
    <property type="entry name" value="COesterase"/>
    <property type="match status" value="1"/>
</dbReference>
<dbReference type="InterPro" id="IPR050309">
    <property type="entry name" value="Type-B_Carboxylest/Lipase"/>
</dbReference>
<dbReference type="PROSITE" id="PS00122">
    <property type="entry name" value="CARBOXYLESTERASE_B_1"/>
    <property type="match status" value="1"/>
</dbReference>
<reference evidence="5 6" key="1">
    <citation type="submission" date="2020-10" db="EMBL/GenBank/DDBJ databases">
        <title>Complete genome sequence of Paludibaculum fermentans P105T, a facultatively anaerobic acidobacterium capable of dissimilatory Fe(III) reduction.</title>
        <authorList>
            <person name="Dedysh S.N."/>
            <person name="Beletsky A.V."/>
            <person name="Kulichevskaya I.S."/>
            <person name="Mardanov A.V."/>
            <person name="Ravin N.V."/>
        </authorList>
    </citation>
    <scope>NUCLEOTIDE SEQUENCE [LARGE SCALE GENOMIC DNA]</scope>
    <source>
        <strain evidence="5 6">P105</strain>
    </source>
</reference>